<evidence type="ECO:0000256" key="1">
    <source>
        <dbReference type="ARBA" id="ARBA00022491"/>
    </source>
</evidence>
<gene>
    <name evidence="6" type="ORF">H0A62_12220</name>
</gene>
<keyword evidence="7" id="KW-1185">Reference proteome</keyword>
<dbReference type="InterPro" id="IPR011051">
    <property type="entry name" value="RmlC_Cupin_sf"/>
</dbReference>
<dbReference type="FunFam" id="1.10.10.60:FF:000132">
    <property type="entry name" value="AraC family transcriptional regulator"/>
    <property type="match status" value="1"/>
</dbReference>
<evidence type="ECO:0000256" key="3">
    <source>
        <dbReference type="ARBA" id="ARBA00023125"/>
    </source>
</evidence>
<dbReference type="SMART" id="SM00342">
    <property type="entry name" value="HTH_ARAC"/>
    <property type="match status" value="1"/>
</dbReference>
<accession>A0A853H264</accession>
<name>A0A853H264_9BURK</name>
<dbReference type="PROSITE" id="PS00041">
    <property type="entry name" value="HTH_ARAC_FAMILY_1"/>
    <property type="match status" value="1"/>
</dbReference>
<feature type="domain" description="HTH araC/xylS-type" evidence="5">
    <location>
        <begin position="160"/>
        <end position="257"/>
    </location>
</feature>
<keyword evidence="4" id="KW-0804">Transcription</keyword>
<dbReference type="CDD" id="cd06124">
    <property type="entry name" value="cupin_NimR-like_N"/>
    <property type="match status" value="1"/>
</dbReference>
<dbReference type="InterPro" id="IPR009057">
    <property type="entry name" value="Homeodomain-like_sf"/>
</dbReference>
<dbReference type="GO" id="GO:0003700">
    <property type="term" value="F:DNA-binding transcription factor activity"/>
    <property type="evidence" value="ECO:0007669"/>
    <property type="project" value="InterPro"/>
</dbReference>
<keyword evidence="2" id="KW-0805">Transcription regulation</keyword>
<dbReference type="Gene3D" id="1.10.10.60">
    <property type="entry name" value="Homeodomain-like"/>
    <property type="match status" value="1"/>
</dbReference>
<comment type="caution">
    <text evidence="6">The sequence shown here is derived from an EMBL/GenBank/DDBJ whole genome shotgun (WGS) entry which is preliminary data.</text>
</comment>
<proteinExistence type="predicted"/>
<reference evidence="6 7" key="1">
    <citation type="submission" date="2020-07" db="EMBL/GenBank/DDBJ databases">
        <title>Taxonomic revisions and descriptions of new bacterial species based on genomic comparisons in the high-G+C-content subgroup of the family Alcaligenaceae.</title>
        <authorList>
            <person name="Szabo A."/>
            <person name="Felfoldi T."/>
        </authorList>
    </citation>
    <scope>NUCLEOTIDE SEQUENCE [LARGE SCALE GENOMIC DNA]</scope>
    <source>
        <strain evidence="6 7">DSM 25667</strain>
    </source>
</reference>
<keyword evidence="3" id="KW-0238">DNA-binding</keyword>
<evidence type="ECO:0000259" key="5">
    <source>
        <dbReference type="PROSITE" id="PS01124"/>
    </source>
</evidence>
<dbReference type="InterPro" id="IPR020449">
    <property type="entry name" value="Tscrpt_reg_AraC-type_HTH"/>
</dbReference>
<dbReference type="PRINTS" id="PR00032">
    <property type="entry name" value="HTHARAC"/>
</dbReference>
<keyword evidence="1" id="KW-0678">Repressor</keyword>
<dbReference type="SUPFAM" id="SSF46689">
    <property type="entry name" value="Homeodomain-like"/>
    <property type="match status" value="1"/>
</dbReference>
<dbReference type="InterPro" id="IPR018060">
    <property type="entry name" value="HTH_AraC"/>
</dbReference>
<dbReference type="EMBL" id="JACCEV010000003">
    <property type="protein sequence ID" value="NYT86372.1"/>
    <property type="molecule type" value="Genomic_DNA"/>
</dbReference>
<evidence type="ECO:0000313" key="7">
    <source>
        <dbReference type="Proteomes" id="UP000554144"/>
    </source>
</evidence>
<dbReference type="SUPFAM" id="SSF51182">
    <property type="entry name" value="RmlC-like cupins"/>
    <property type="match status" value="1"/>
</dbReference>
<dbReference type="InterPro" id="IPR018062">
    <property type="entry name" value="HTH_AraC-typ_CS"/>
</dbReference>
<organism evidence="6 7">
    <name type="scientific">Pollutimonas harenae</name>
    <dbReference type="NCBI Taxonomy" id="657015"/>
    <lineage>
        <taxon>Bacteria</taxon>
        <taxon>Pseudomonadati</taxon>
        <taxon>Pseudomonadota</taxon>
        <taxon>Betaproteobacteria</taxon>
        <taxon>Burkholderiales</taxon>
        <taxon>Alcaligenaceae</taxon>
        <taxon>Pollutimonas</taxon>
    </lineage>
</organism>
<evidence type="ECO:0000256" key="2">
    <source>
        <dbReference type="ARBA" id="ARBA00023015"/>
    </source>
</evidence>
<evidence type="ECO:0000256" key="4">
    <source>
        <dbReference type="ARBA" id="ARBA00023163"/>
    </source>
</evidence>
<dbReference type="AlphaFoldDB" id="A0A853H264"/>
<dbReference type="OrthoDB" id="2536004at2"/>
<evidence type="ECO:0000313" key="6">
    <source>
        <dbReference type="EMBL" id="NYT86372.1"/>
    </source>
</evidence>
<dbReference type="PANTHER" id="PTHR11019">
    <property type="entry name" value="HTH-TYPE TRANSCRIPTIONAL REGULATOR NIMR"/>
    <property type="match status" value="1"/>
</dbReference>
<protein>
    <submittedName>
        <fullName evidence="6">Helix-turn-helix transcriptional regulator</fullName>
    </submittedName>
</protein>
<dbReference type="GO" id="GO:0043565">
    <property type="term" value="F:sequence-specific DNA binding"/>
    <property type="evidence" value="ECO:0007669"/>
    <property type="project" value="InterPro"/>
</dbReference>
<dbReference type="Proteomes" id="UP000554144">
    <property type="component" value="Unassembled WGS sequence"/>
</dbReference>
<dbReference type="PANTHER" id="PTHR11019:SF159">
    <property type="entry name" value="TRANSCRIPTIONAL REGULATOR-RELATED"/>
    <property type="match status" value="1"/>
</dbReference>
<dbReference type="PROSITE" id="PS01124">
    <property type="entry name" value="HTH_ARAC_FAMILY_2"/>
    <property type="match status" value="1"/>
</dbReference>
<dbReference type="RefSeq" id="WP_130040312.1">
    <property type="nucleotide sequence ID" value="NZ_JACCEV010000003.1"/>
</dbReference>
<dbReference type="Pfam" id="PF12833">
    <property type="entry name" value="HTH_18"/>
    <property type="match status" value="1"/>
</dbReference>
<sequence>METQLGVSMTRRYAGILAGSISRDFADSTILSDHSHEMGQIKYALSGIMVVSSTDGHWVVPPTRALWLAPNVRHQVRMLGKVRLRSVFVNPAFSHGLPEQSCMLPVSPLFREIIAAVANAGFSTEPSRRVKLLMNLLLEEVSDESGLPLHLPTPKDHRLATICTHIQEHLDEMKTLKEWSRDMGYDQRTLHRLFVQELGMSFGQWRQQAKLLTALEWLAEGKQVLAIALDLGYQNQSAFTAMFRRNLGLTPSDFLKSIEAA</sequence>